<protein>
    <submittedName>
        <fullName evidence="2">GSVIVT01029553001</fullName>
    </submittedName>
</protein>
<feature type="compositionally biased region" description="Polar residues" evidence="1">
    <location>
        <begin position="33"/>
        <end position="45"/>
    </location>
</feature>
<accession>A0A0A9DU98</accession>
<evidence type="ECO:0000313" key="2">
    <source>
        <dbReference type="EMBL" id="JAD92094.1"/>
    </source>
</evidence>
<name>A0A0A9DU98_ARUDO</name>
<reference evidence="2" key="2">
    <citation type="journal article" date="2015" name="Data Brief">
        <title>Shoot transcriptome of the giant reed, Arundo donax.</title>
        <authorList>
            <person name="Barrero R.A."/>
            <person name="Guerrero F.D."/>
            <person name="Moolhuijzen P."/>
            <person name="Goolsby J.A."/>
            <person name="Tidwell J."/>
            <person name="Bellgard S.E."/>
            <person name="Bellgard M.I."/>
        </authorList>
    </citation>
    <scope>NUCLEOTIDE SEQUENCE</scope>
    <source>
        <tissue evidence="2">Shoot tissue taken approximately 20 cm above the soil surface</tissue>
    </source>
</reference>
<dbReference type="AlphaFoldDB" id="A0A0A9DU98"/>
<organism evidence="2">
    <name type="scientific">Arundo donax</name>
    <name type="common">Giant reed</name>
    <name type="synonym">Donax arundinaceus</name>
    <dbReference type="NCBI Taxonomy" id="35708"/>
    <lineage>
        <taxon>Eukaryota</taxon>
        <taxon>Viridiplantae</taxon>
        <taxon>Streptophyta</taxon>
        <taxon>Embryophyta</taxon>
        <taxon>Tracheophyta</taxon>
        <taxon>Spermatophyta</taxon>
        <taxon>Magnoliopsida</taxon>
        <taxon>Liliopsida</taxon>
        <taxon>Poales</taxon>
        <taxon>Poaceae</taxon>
        <taxon>PACMAD clade</taxon>
        <taxon>Arundinoideae</taxon>
        <taxon>Arundineae</taxon>
        <taxon>Arundo</taxon>
    </lineage>
</organism>
<feature type="region of interest" description="Disordered" evidence="1">
    <location>
        <begin position="1"/>
        <end position="45"/>
    </location>
</feature>
<sequence length="45" mass="5158">MTYKMTKSSKRPFHARRCTSTAIRDRLPPAPINPSTIIHKSQVFS</sequence>
<reference evidence="2" key="1">
    <citation type="submission" date="2014-09" db="EMBL/GenBank/DDBJ databases">
        <authorList>
            <person name="Magalhaes I.L.F."/>
            <person name="Oliveira U."/>
            <person name="Santos F.R."/>
            <person name="Vidigal T.H.D.A."/>
            <person name="Brescovit A.D."/>
            <person name="Santos A.J."/>
        </authorList>
    </citation>
    <scope>NUCLEOTIDE SEQUENCE</scope>
    <source>
        <tissue evidence="2">Shoot tissue taken approximately 20 cm above the soil surface</tissue>
    </source>
</reference>
<evidence type="ECO:0000256" key="1">
    <source>
        <dbReference type="SAM" id="MobiDB-lite"/>
    </source>
</evidence>
<proteinExistence type="predicted"/>
<dbReference type="EMBL" id="GBRH01205801">
    <property type="protein sequence ID" value="JAD92094.1"/>
    <property type="molecule type" value="Transcribed_RNA"/>
</dbReference>
<feature type="compositionally biased region" description="Basic residues" evidence="1">
    <location>
        <begin position="7"/>
        <end position="17"/>
    </location>
</feature>